<comment type="caution">
    <text evidence="2">The sequence shown here is derived from an EMBL/GenBank/DDBJ whole genome shotgun (WGS) entry which is preliminary data.</text>
</comment>
<reference evidence="2 3" key="1">
    <citation type="journal article" date="2016" name="Int. J. Syst. Evol. Microbiol.">
        <title>Peptococcus simiae sp. nov., isolated from rhesus macaque faeces and emended description of the genus Peptococcus.</title>
        <authorList>
            <person name="Shkoporov A.N."/>
            <person name="Efimov B.A."/>
            <person name="Kondova I."/>
            <person name="Ouwerling B."/>
            <person name="Chaplin A.V."/>
            <person name="Shcherbakova V.A."/>
            <person name="Langermans J.A.M."/>
        </authorList>
    </citation>
    <scope>NUCLEOTIDE SEQUENCE [LARGE SCALE GENOMIC DNA]</scope>
    <source>
        <strain evidence="2 3">M108</strain>
    </source>
</reference>
<dbReference type="Pfam" id="PF00149">
    <property type="entry name" value="Metallophos"/>
    <property type="match status" value="1"/>
</dbReference>
<keyword evidence="3" id="KW-1185">Reference proteome</keyword>
<evidence type="ECO:0000259" key="1">
    <source>
        <dbReference type="Pfam" id="PF00149"/>
    </source>
</evidence>
<dbReference type="InterPro" id="IPR029052">
    <property type="entry name" value="Metallo-depent_PP-like"/>
</dbReference>
<organism evidence="2 3">
    <name type="scientific">Peptococcus simiae</name>
    <dbReference type="NCBI Taxonomy" id="1643805"/>
    <lineage>
        <taxon>Bacteria</taxon>
        <taxon>Bacillati</taxon>
        <taxon>Bacillota</taxon>
        <taxon>Clostridia</taxon>
        <taxon>Eubacteriales</taxon>
        <taxon>Peptococcaceae</taxon>
        <taxon>Peptococcus</taxon>
    </lineage>
</organism>
<accession>A0ABW9H093</accession>
<evidence type="ECO:0000313" key="2">
    <source>
        <dbReference type="EMBL" id="MFM9414279.1"/>
    </source>
</evidence>
<dbReference type="PANTHER" id="PTHR36492">
    <property type="match status" value="1"/>
</dbReference>
<dbReference type="PANTHER" id="PTHR36492:SF2">
    <property type="entry name" value="[ACYL-CARRIER-PROTEIN] PHOSPHODIESTERASE PPTH"/>
    <property type="match status" value="1"/>
</dbReference>
<dbReference type="InterPro" id="IPR052963">
    <property type="entry name" value="Pantetheine_PDE"/>
</dbReference>
<gene>
    <name evidence="2" type="ORF">ACKQTC_07850</name>
</gene>
<dbReference type="RefSeq" id="WP_408977892.1">
    <property type="nucleotide sequence ID" value="NZ_JBJUVG010000012.1"/>
</dbReference>
<proteinExistence type="predicted"/>
<dbReference type="InterPro" id="IPR004843">
    <property type="entry name" value="Calcineurin-like_PHP"/>
</dbReference>
<dbReference type="SUPFAM" id="SSF56300">
    <property type="entry name" value="Metallo-dependent phosphatases"/>
    <property type="match status" value="1"/>
</dbReference>
<protein>
    <submittedName>
        <fullName evidence="2">Metallophosphoesterase</fullName>
    </submittedName>
</protein>
<sequence length="280" mass="32693">MRIGFIGDLHIDYNTHHDFLTALAQACDQLDLDTIVFCGDTLTGAEKALSFYGRLQDRTQTRVLQIPGNHELYCLSEKNKTSLCLDADEYMDLMLNDEATSLFKNPIVHGQWCIIGGPSWYDYSLHRNYRRMDAMAKHRFLRRNPEYKYLQNTDQNPFINEKITARSLMLMERQLRTIRERAHGKEYKICSAIHMLPLAEMYKSSHVWATTVAFMGSKYYAELYESYGVDLCICAHSHIRRTLMKNGTTYVNVSLGHNFKWKYKTDLLKELLDTIYVLDI</sequence>
<dbReference type="Gene3D" id="3.60.21.10">
    <property type="match status" value="1"/>
</dbReference>
<dbReference type="EMBL" id="JBJUVG010000012">
    <property type="protein sequence ID" value="MFM9414279.1"/>
    <property type="molecule type" value="Genomic_DNA"/>
</dbReference>
<name>A0ABW9H093_9FIRM</name>
<evidence type="ECO:0000313" key="3">
    <source>
        <dbReference type="Proteomes" id="UP001631949"/>
    </source>
</evidence>
<feature type="domain" description="Calcineurin-like phosphoesterase" evidence="1">
    <location>
        <begin position="1"/>
        <end position="239"/>
    </location>
</feature>
<dbReference type="Proteomes" id="UP001631949">
    <property type="component" value="Unassembled WGS sequence"/>
</dbReference>